<dbReference type="InterPro" id="IPR029063">
    <property type="entry name" value="SAM-dependent_MTases_sf"/>
</dbReference>
<dbReference type="EMBL" id="JBAMMX010000026">
    <property type="protein sequence ID" value="KAK6913721.1"/>
    <property type="molecule type" value="Genomic_DNA"/>
</dbReference>
<evidence type="ECO:0000313" key="2">
    <source>
        <dbReference type="EMBL" id="KAK6913721.1"/>
    </source>
</evidence>
<dbReference type="SUPFAM" id="SSF53335">
    <property type="entry name" value="S-adenosyl-L-methionine-dependent methyltransferases"/>
    <property type="match status" value="1"/>
</dbReference>
<dbReference type="Gene3D" id="3.40.50.150">
    <property type="entry name" value="Vaccinia Virus protein VP39"/>
    <property type="match status" value="1"/>
</dbReference>
<reference evidence="2 3" key="1">
    <citation type="submission" date="2023-12" db="EMBL/GenBank/DDBJ databases">
        <title>A high-quality genome assembly for Dillenia turbinata (Dilleniales).</title>
        <authorList>
            <person name="Chanderbali A."/>
        </authorList>
    </citation>
    <scope>NUCLEOTIDE SEQUENCE [LARGE SCALE GENOMIC DNA]</scope>
    <source>
        <strain evidence="2">LSX21</strain>
        <tissue evidence="2">Leaf</tissue>
    </source>
</reference>
<keyword evidence="2" id="KW-0489">Methyltransferase</keyword>
<comment type="caution">
    <text evidence="2">The sequence shown here is derived from an EMBL/GenBank/DDBJ whole genome shotgun (WGS) entry which is preliminary data.</text>
</comment>
<sequence length="265" mass="30289">MATLFVKQAKDYSLARPHYPQQLFQFIASKTLQHDLAWDVGTGSGQAAESLAGIYKNVIATDTSEAQLEFAPKLPNIQYKRTPPKLTMEELKLTVAQESTIDVITVAQAVHWFDLSTFYQEAKCVLKRPHGVMAVWCYTNPRVNKTMDQIFDRFYAKDCGPYWDMTGIGLIDDEYRTLEFPFEPVEGLDHTGPFQFKSEKKIDLEDIFAFIKSWSAYQTAKDKGIELLREEVVEEFEKAWKKDGDGQKVASFPIHLRIGKVGKMI</sequence>
<evidence type="ECO:0000313" key="3">
    <source>
        <dbReference type="Proteomes" id="UP001370490"/>
    </source>
</evidence>
<dbReference type="Proteomes" id="UP001370490">
    <property type="component" value="Unassembled WGS sequence"/>
</dbReference>
<dbReference type="PANTHER" id="PTHR45180:SF1">
    <property type="entry name" value="OS01G0307686 PROTEIN"/>
    <property type="match status" value="1"/>
</dbReference>
<feature type="domain" description="Methyltransferase type 11" evidence="1">
    <location>
        <begin position="39"/>
        <end position="128"/>
    </location>
</feature>
<evidence type="ECO:0000259" key="1">
    <source>
        <dbReference type="Pfam" id="PF08241"/>
    </source>
</evidence>
<dbReference type="CDD" id="cd02440">
    <property type="entry name" value="AdoMet_MTases"/>
    <property type="match status" value="1"/>
</dbReference>
<accession>A0AAN8UM38</accession>
<name>A0AAN8UM38_9MAGN</name>
<dbReference type="Pfam" id="PF08241">
    <property type="entry name" value="Methyltransf_11"/>
    <property type="match status" value="1"/>
</dbReference>
<gene>
    <name evidence="2" type="ORF">RJ641_021042</name>
</gene>
<keyword evidence="3" id="KW-1185">Reference proteome</keyword>
<dbReference type="AlphaFoldDB" id="A0AAN8UM38"/>
<organism evidence="2 3">
    <name type="scientific">Dillenia turbinata</name>
    <dbReference type="NCBI Taxonomy" id="194707"/>
    <lineage>
        <taxon>Eukaryota</taxon>
        <taxon>Viridiplantae</taxon>
        <taxon>Streptophyta</taxon>
        <taxon>Embryophyta</taxon>
        <taxon>Tracheophyta</taxon>
        <taxon>Spermatophyta</taxon>
        <taxon>Magnoliopsida</taxon>
        <taxon>eudicotyledons</taxon>
        <taxon>Gunneridae</taxon>
        <taxon>Pentapetalae</taxon>
        <taxon>Dilleniales</taxon>
        <taxon>Dilleniaceae</taxon>
        <taxon>Dillenia</taxon>
    </lineage>
</organism>
<keyword evidence="2" id="KW-0808">Transferase</keyword>
<dbReference type="GO" id="GO:0008757">
    <property type="term" value="F:S-adenosylmethionine-dependent methyltransferase activity"/>
    <property type="evidence" value="ECO:0007669"/>
    <property type="project" value="InterPro"/>
</dbReference>
<dbReference type="InterPro" id="IPR013216">
    <property type="entry name" value="Methyltransf_11"/>
</dbReference>
<dbReference type="PANTHER" id="PTHR45180">
    <property type="entry name" value="OS01G0307686 PROTEIN"/>
    <property type="match status" value="1"/>
</dbReference>
<protein>
    <submittedName>
        <fullName evidence="2">Methyltransferase type 11</fullName>
    </submittedName>
</protein>
<dbReference type="GO" id="GO:0032259">
    <property type="term" value="P:methylation"/>
    <property type="evidence" value="ECO:0007669"/>
    <property type="project" value="UniProtKB-KW"/>
</dbReference>
<proteinExistence type="predicted"/>